<dbReference type="RefSeq" id="WP_146446127.1">
    <property type="nucleotide sequence ID" value="NZ_SJPR01000005.1"/>
</dbReference>
<keyword evidence="3" id="KW-1185">Reference proteome</keyword>
<reference evidence="2 3" key="1">
    <citation type="submission" date="2019-02" db="EMBL/GenBank/DDBJ databases">
        <title>Deep-cultivation of Planctomycetes and their phenomic and genomic characterization uncovers novel biology.</title>
        <authorList>
            <person name="Wiegand S."/>
            <person name="Jogler M."/>
            <person name="Boedeker C."/>
            <person name="Pinto D."/>
            <person name="Vollmers J."/>
            <person name="Rivas-Marin E."/>
            <person name="Kohn T."/>
            <person name="Peeters S.H."/>
            <person name="Heuer A."/>
            <person name="Rast P."/>
            <person name="Oberbeckmann S."/>
            <person name="Bunk B."/>
            <person name="Jeske O."/>
            <person name="Meyerdierks A."/>
            <person name="Storesund J.E."/>
            <person name="Kallscheuer N."/>
            <person name="Luecker S."/>
            <person name="Lage O.M."/>
            <person name="Pohl T."/>
            <person name="Merkel B.J."/>
            <person name="Hornburger P."/>
            <person name="Mueller R.-W."/>
            <person name="Bruemmer F."/>
            <person name="Labrenz M."/>
            <person name="Spormann A.M."/>
            <person name="Op Den Camp H."/>
            <person name="Overmann J."/>
            <person name="Amann R."/>
            <person name="Jetten M.S.M."/>
            <person name="Mascher T."/>
            <person name="Medema M.H."/>
            <person name="Devos D.P."/>
            <person name="Kaster A.-K."/>
            <person name="Ovreas L."/>
            <person name="Rohde M."/>
            <person name="Galperin M.Y."/>
            <person name="Jogler C."/>
        </authorList>
    </citation>
    <scope>NUCLEOTIDE SEQUENCE [LARGE SCALE GENOMIC DNA]</scope>
    <source>
        <strain evidence="2 3">Pla108</strain>
    </source>
</reference>
<comment type="caution">
    <text evidence="2">The sequence shown here is derived from an EMBL/GenBank/DDBJ whole genome shotgun (WGS) entry which is preliminary data.</text>
</comment>
<name>A0A5C6A764_9BACT</name>
<evidence type="ECO:0000256" key="1">
    <source>
        <dbReference type="SAM" id="Phobius"/>
    </source>
</evidence>
<evidence type="ECO:0000313" key="3">
    <source>
        <dbReference type="Proteomes" id="UP000317421"/>
    </source>
</evidence>
<feature type="transmembrane region" description="Helical" evidence="1">
    <location>
        <begin position="231"/>
        <end position="253"/>
    </location>
</feature>
<keyword evidence="1" id="KW-1133">Transmembrane helix</keyword>
<dbReference type="EMBL" id="SJPR01000005">
    <property type="protein sequence ID" value="TWT95276.1"/>
    <property type="molecule type" value="Genomic_DNA"/>
</dbReference>
<dbReference type="OrthoDB" id="192288at2"/>
<proteinExistence type="predicted"/>
<accession>A0A5C6A764</accession>
<dbReference type="Proteomes" id="UP000317421">
    <property type="component" value="Unassembled WGS sequence"/>
</dbReference>
<protein>
    <recommendedName>
        <fullName evidence="4">CorA-like Mg2+ transporter protein</fullName>
    </recommendedName>
</protein>
<gene>
    <name evidence="2" type="ORF">Pla108_34200</name>
</gene>
<organism evidence="2 3">
    <name type="scientific">Botrimarina colliarenosi</name>
    <dbReference type="NCBI Taxonomy" id="2528001"/>
    <lineage>
        <taxon>Bacteria</taxon>
        <taxon>Pseudomonadati</taxon>
        <taxon>Planctomycetota</taxon>
        <taxon>Planctomycetia</taxon>
        <taxon>Pirellulales</taxon>
        <taxon>Lacipirellulaceae</taxon>
        <taxon>Botrimarina</taxon>
    </lineage>
</organism>
<dbReference type="AlphaFoldDB" id="A0A5C6A764"/>
<sequence length="256" mass="28062">MANSLSAPRLGNACPLLPPSWDVPKEFRERLGDDVGRQRMVQADGHLLLVLHAPPRSGEDHRVGRLFWRNPQGQWKPAGLTHSEPAIAELLSEYERMATEIDTLEDGAAAAEDYFDILTELGPMTRSANNLSTVLEESRLVADDDRLLLLMRDRAYALVRRLDLMQKEAKTSLDFVVARRAEEQAESARHQAAAAHRLNLLVAFFFPLATLAAVLGMNLSNGLEQVDVATAPAPLLVVSGLALALGGVLAWLVSRC</sequence>
<feature type="transmembrane region" description="Helical" evidence="1">
    <location>
        <begin position="198"/>
        <end position="219"/>
    </location>
</feature>
<keyword evidence="1" id="KW-0472">Membrane</keyword>
<keyword evidence="1" id="KW-0812">Transmembrane</keyword>
<evidence type="ECO:0008006" key="4">
    <source>
        <dbReference type="Google" id="ProtNLM"/>
    </source>
</evidence>
<evidence type="ECO:0000313" key="2">
    <source>
        <dbReference type="EMBL" id="TWT95276.1"/>
    </source>
</evidence>